<gene>
    <name evidence="1" type="ORF">rCG_57387</name>
</gene>
<proteinExistence type="predicted"/>
<dbReference type="EMBL" id="CH473994">
    <property type="protein sequence ID" value="EDL93752.1"/>
    <property type="molecule type" value="Genomic_DNA"/>
</dbReference>
<accession>A6JP80</accession>
<sequence length="49" mass="5623">MYTGSSLENSYRIFCKGIFHLVHQSQSNLTLPSPWHTFLPTGARSKKQK</sequence>
<organism evidence="1 2">
    <name type="scientific">Rattus norvegicus</name>
    <name type="common">Rat</name>
    <dbReference type="NCBI Taxonomy" id="10116"/>
    <lineage>
        <taxon>Eukaryota</taxon>
        <taxon>Metazoa</taxon>
        <taxon>Chordata</taxon>
        <taxon>Craniata</taxon>
        <taxon>Vertebrata</taxon>
        <taxon>Euteleostomi</taxon>
        <taxon>Mammalia</taxon>
        <taxon>Eutheria</taxon>
        <taxon>Euarchontoglires</taxon>
        <taxon>Glires</taxon>
        <taxon>Rodentia</taxon>
        <taxon>Myomorpha</taxon>
        <taxon>Muroidea</taxon>
        <taxon>Muridae</taxon>
        <taxon>Murinae</taxon>
        <taxon>Rattus</taxon>
    </lineage>
</organism>
<name>A6JP80_RAT</name>
<evidence type="ECO:0000313" key="2">
    <source>
        <dbReference type="Proteomes" id="UP000234681"/>
    </source>
</evidence>
<dbReference type="AlphaFoldDB" id="A6JP80"/>
<reference evidence="2" key="1">
    <citation type="submission" date="2005-09" db="EMBL/GenBank/DDBJ databases">
        <authorList>
            <person name="Mural R.J."/>
            <person name="Li P.W."/>
            <person name="Adams M.D."/>
            <person name="Amanatides P.G."/>
            <person name="Baden-Tillson H."/>
            <person name="Barnstead M."/>
            <person name="Chin S.H."/>
            <person name="Dew I."/>
            <person name="Evans C.A."/>
            <person name="Ferriera S."/>
            <person name="Flanigan M."/>
            <person name="Fosler C."/>
            <person name="Glodek A."/>
            <person name="Gu Z."/>
            <person name="Holt R.A."/>
            <person name="Jennings D."/>
            <person name="Kraft C.L."/>
            <person name="Lu F."/>
            <person name="Nguyen T."/>
            <person name="Nusskern D.R."/>
            <person name="Pfannkoch C.M."/>
            <person name="Sitter C."/>
            <person name="Sutton G.G."/>
            <person name="Venter J.C."/>
            <person name="Wang Z."/>
            <person name="Woodage T."/>
            <person name="Zheng X.H."/>
            <person name="Zhong F."/>
        </authorList>
    </citation>
    <scope>NUCLEOTIDE SEQUENCE [LARGE SCALE GENOMIC DNA]</scope>
    <source>
        <strain>BN</strain>
        <strain evidence="2">Sprague-Dawley</strain>
    </source>
</reference>
<evidence type="ECO:0000313" key="1">
    <source>
        <dbReference type="EMBL" id="EDL93752.1"/>
    </source>
</evidence>
<dbReference type="Proteomes" id="UP000234681">
    <property type="component" value="Chromosome 1"/>
</dbReference>
<protein>
    <submittedName>
        <fullName evidence="1">RCG57387</fullName>
    </submittedName>
</protein>